<evidence type="ECO:0000313" key="4">
    <source>
        <dbReference type="EMBL" id="CAB3372240.1"/>
    </source>
</evidence>
<evidence type="ECO:0000256" key="1">
    <source>
        <dbReference type="SAM" id="Phobius"/>
    </source>
</evidence>
<accession>A0A8S1CSQ7</accession>
<sequence length="400" mass="44392">METIVHSSRLISYEQQHYDLVEKLVAYTWRPHLHTPLPPVNFGNFPPAQSRLPAHSFRLVHDFKSGVQYRISEETGNCTLEGIPLDAPDAALTAATKHVRLRHAQELLHADRDSFAYWGLREVRGILCDVWVASRGTQRGFYSTVEVFLSHKNWSVEMEVLNHVQRVPVGVATYLTPAQESQSSTAFQHVSTTHYYGYRTGHPAWSNFEIAPCLNRLNRLFLKLSLQISYRELSQFNLEAVQDSLRRAIAGIAGVSPLRVTQITLSSEGANGEVAVWFSLLEAPGLVGPVDQPRAQLSLADSHQLLRGIVQRHPVPVRIGLGGGRQRVVQFRAGSLAAVPEAVHPGTTGGKPRRYFHATYTAGSMAGFGFSMVVLGLCVGLLSGFLLWKKRPGVPYELTE</sequence>
<evidence type="ECO:0000313" key="5">
    <source>
        <dbReference type="Proteomes" id="UP000494165"/>
    </source>
</evidence>
<keyword evidence="1" id="KW-0472">Membrane</keyword>
<dbReference type="Pfam" id="PF25899">
    <property type="entry name" value="DUF7959"/>
    <property type="match status" value="1"/>
</dbReference>
<organism evidence="4 5">
    <name type="scientific">Cloeon dipterum</name>
    <dbReference type="NCBI Taxonomy" id="197152"/>
    <lineage>
        <taxon>Eukaryota</taxon>
        <taxon>Metazoa</taxon>
        <taxon>Ecdysozoa</taxon>
        <taxon>Arthropoda</taxon>
        <taxon>Hexapoda</taxon>
        <taxon>Insecta</taxon>
        <taxon>Pterygota</taxon>
        <taxon>Palaeoptera</taxon>
        <taxon>Ephemeroptera</taxon>
        <taxon>Pisciforma</taxon>
        <taxon>Baetidae</taxon>
        <taxon>Cloeon</taxon>
    </lineage>
</organism>
<keyword evidence="5" id="KW-1185">Reference proteome</keyword>
<dbReference type="OrthoDB" id="5983572at2759"/>
<name>A0A8S1CSQ7_9INSE</name>
<evidence type="ECO:0000259" key="2">
    <source>
        <dbReference type="Pfam" id="PF25898"/>
    </source>
</evidence>
<feature type="domain" description="LolA-like" evidence="2">
    <location>
        <begin position="1"/>
        <end position="214"/>
    </location>
</feature>
<dbReference type="InterPro" id="IPR058265">
    <property type="entry name" value="DUF7959"/>
</dbReference>
<proteinExistence type="predicted"/>
<gene>
    <name evidence="4" type="ORF">CLODIP_2_CD10904</name>
</gene>
<reference evidence="4 5" key="1">
    <citation type="submission" date="2020-04" db="EMBL/GenBank/DDBJ databases">
        <authorList>
            <person name="Alioto T."/>
            <person name="Alioto T."/>
            <person name="Gomez Garrido J."/>
        </authorList>
    </citation>
    <scope>NUCLEOTIDE SEQUENCE [LARGE SCALE GENOMIC DNA]</scope>
</reference>
<dbReference type="AlphaFoldDB" id="A0A8S1CSQ7"/>
<evidence type="ECO:0000259" key="3">
    <source>
        <dbReference type="Pfam" id="PF25899"/>
    </source>
</evidence>
<dbReference type="Proteomes" id="UP000494165">
    <property type="component" value="Unassembled WGS sequence"/>
</dbReference>
<feature type="transmembrane region" description="Helical" evidence="1">
    <location>
        <begin position="365"/>
        <end position="388"/>
    </location>
</feature>
<keyword evidence="1" id="KW-0812">Transmembrane</keyword>
<dbReference type="PANTHER" id="PTHR36902:SF1">
    <property type="entry name" value="ENRICHED IN SURFACE-LABELED PROTEOME PROTEIN 9"/>
    <property type="match status" value="1"/>
</dbReference>
<protein>
    <submittedName>
        <fullName evidence="4">Uncharacterized protein</fullName>
    </submittedName>
</protein>
<dbReference type="EMBL" id="CADEPI010000070">
    <property type="protein sequence ID" value="CAB3372240.1"/>
    <property type="molecule type" value="Genomic_DNA"/>
</dbReference>
<keyword evidence="1" id="KW-1133">Transmembrane helix</keyword>
<comment type="caution">
    <text evidence="4">The sequence shown here is derived from an EMBL/GenBank/DDBJ whole genome shotgun (WGS) entry which is preliminary data.</text>
</comment>
<dbReference type="InterPro" id="IPR058831">
    <property type="entry name" value="LolA-like_dom_2nd"/>
</dbReference>
<dbReference type="Pfam" id="PF25898">
    <property type="entry name" value="LolA_2nd_metazoa"/>
    <property type="match status" value="1"/>
</dbReference>
<feature type="domain" description="DUF7959" evidence="3">
    <location>
        <begin position="221"/>
        <end position="341"/>
    </location>
</feature>
<dbReference type="PANTHER" id="PTHR36902">
    <property type="entry name" value="ENRICHED IN SURFACE-LABELED PROTEOME PROTEIN 9"/>
    <property type="match status" value="1"/>
</dbReference>